<dbReference type="CDD" id="cd07571">
    <property type="entry name" value="ALP_N-acyl_transferase"/>
    <property type="match status" value="1"/>
</dbReference>
<dbReference type="PROSITE" id="PS50263">
    <property type="entry name" value="CN_HYDROLASE"/>
    <property type="match status" value="1"/>
</dbReference>
<keyword evidence="8 9" id="KW-0012">Acyltransferase</keyword>
<dbReference type="AlphaFoldDB" id="A0A8J7MAW0"/>
<keyword evidence="7 9" id="KW-0472">Membrane</keyword>
<dbReference type="GO" id="GO:0016410">
    <property type="term" value="F:N-acyltransferase activity"/>
    <property type="evidence" value="ECO:0007669"/>
    <property type="project" value="UniProtKB-UniRule"/>
</dbReference>
<dbReference type="Proteomes" id="UP000655420">
    <property type="component" value="Unassembled WGS sequence"/>
</dbReference>
<feature type="transmembrane region" description="Helical" evidence="9">
    <location>
        <begin position="500"/>
        <end position="520"/>
    </location>
</feature>
<evidence type="ECO:0000313" key="11">
    <source>
        <dbReference type="EMBL" id="MBK0400908.1"/>
    </source>
</evidence>
<keyword evidence="4 9" id="KW-0808">Transferase</keyword>
<keyword evidence="6 9" id="KW-1133">Transmembrane helix</keyword>
<comment type="pathway">
    <text evidence="9">Protein modification; lipoprotein biosynthesis (N-acyl transfer).</text>
</comment>
<dbReference type="InterPro" id="IPR004563">
    <property type="entry name" value="Apolipo_AcylTrfase"/>
</dbReference>
<dbReference type="HAMAP" id="MF_01148">
    <property type="entry name" value="Lnt"/>
    <property type="match status" value="1"/>
</dbReference>
<proteinExistence type="inferred from homology"/>
<evidence type="ECO:0000256" key="2">
    <source>
        <dbReference type="ARBA" id="ARBA00010065"/>
    </source>
</evidence>
<feature type="transmembrane region" description="Helical" evidence="9">
    <location>
        <begin position="47"/>
        <end position="64"/>
    </location>
</feature>
<dbReference type="Gene3D" id="3.60.110.10">
    <property type="entry name" value="Carbon-nitrogen hydrolase"/>
    <property type="match status" value="1"/>
</dbReference>
<comment type="catalytic activity">
    <reaction evidence="9">
        <text>N-terminal S-1,2-diacyl-sn-glyceryl-L-cysteinyl-[lipoprotein] + a glycerophospholipid = N-acyl-S-1,2-diacyl-sn-glyceryl-L-cysteinyl-[lipoprotein] + a 2-acyl-sn-glycero-3-phospholipid + H(+)</text>
        <dbReference type="Rhea" id="RHEA:48228"/>
        <dbReference type="Rhea" id="RHEA-COMP:14681"/>
        <dbReference type="Rhea" id="RHEA-COMP:14684"/>
        <dbReference type="ChEBI" id="CHEBI:15378"/>
        <dbReference type="ChEBI" id="CHEBI:136912"/>
        <dbReference type="ChEBI" id="CHEBI:140656"/>
        <dbReference type="ChEBI" id="CHEBI:140657"/>
        <dbReference type="ChEBI" id="CHEBI:140660"/>
        <dbReference type="EC" id="2.3.1.269"/>
    </reaction>
</comment>
<evidence type="ECO:0000313" key="12">
    <source>
        <dbReference type="Proteomes" id="UP000655420"/>
    </source>
</evidence>
<evidence type="ECO:0000256" key="7">
    <source>
        <dbReference type="ARBA" id="ARBA00023136"/>
    </source>
</evidence>
<dbReference type="EC" id="2.3.1.269" evidence="9"/>
<dbReference type="PANTHER" id="PTHR38686:SF1">
    <property type="entry name" value="APOLIPOPROTEIN N-ACYLTRANSFERASE"/>
    <property type="match status" value="1"/>
</dbReference>
<feature type="transmembrane region" description="Helical" evidence="9">
    <location>
        <begin position="76"/>
        <end position="97"/>
    </location>
</feature>
<evidence type="ECO:0000256" key="5">
    <source>
        <dbReference type="ARBA" id="ARBA00022692"/>
    </source>
</evidence>
<name>A0A8J7MAW0_9RHOB</name>
<evidence type="ECO:0000256" key="1">
    <source>
        <dbReference type="ARBA" id="ARBA00004651"/>
    </source>
</evidence>
<dbReference type="SUPFAM" id="SSF56317">
    <property type="entry name" value="Carbon-nitrogen hydrolase"/>
    <property type="match status" value="1"/>
</dbReference>
<dbReference type="NCBIfam" id="TIGR00546">
    <property type="entry name" value="lnt"/>
    <property type="match status" value="1"/>
</dbReference>
<organism evidence="11 12">
    <name type="scientific">Thermohalobaculum xanthum</name>
    <dbReference type="NCBI Taxonomy" id="2753746"/>
    <lineage>
        <taxon>Bacteria</taxon>
        <taxon>Pseudomonadati</taxon>
        <taxon>Pseudomonadota</taxon>
        <taxon>Alphaproteobacteria</taxon>
        <taxon>Rhodobacterales</taxon>
        <taxon>Paracoccaceae</taxon>
        <taxon>Thermohalobaculum</taxon>
    </lineage>
</organism>
<feature type="transmembrane region" description="Helical" evidence="9">
    <location>
        <begin position="183"/>
        <end position="206"/>
    </location>
</feature>
<dbReference type="RefSeq" id="WP_200612712.1">
    <property type="nucleotide sequence ID" value="NZ_JAEHHL010000012.1"/>
</dbReference>
<feature type="domain" description="CN hydrolase" evidence="10">
    <location>
        <begin position="249"/>
        <end position="498"/>
    </location>
</feature>
<keyword evidence="5 9" id="KW-0812">Transmembrane</keyword>
<comment type="function">
    <text evidence="9">Catalyzes the phospholipid dependent N-acylation of the N-terminal cysteine of apolipoprotein, the last step in lipoprotein maturation.</text>
</comment>
<keyword evidence="3 9" id="KW-1003">Cell membrane</keyword>
<comment type="caution">
    <text evidence="11">The sequence shown here is derived from an EMBL/GenBank/DDBJ whole genome shotgun (WGS) entry which is preliminary data.</text>
</comment>
<evidence type="ECO:0000259" key="10">
    <source>
        <dbReference type="PROSITE" id="PS50263"/>
    </source>
</evidence>
<sequence length="528" mass="56277">MRDSTPDAATPPLVGRIAAAVARLRGWQRMLAAFVAGMALTGGQAPVSAPGLWFLAMPVLVWLVDGTARPRQAAAVGWAAGFGMFVTGLFWIGHAFLVDAEQFAWMLPFAVTLLPAGLGLFWAAAFWFARRGWIEGSLWRVALLAAAISLAEFARSTLLTGLPWGLAAFIWTETPVAQAASVIGPHGLSLLTYAATALPLVAIAGVRRGPGPVVTVLVLGIIPALWAWGAARVPDATSYAPDAPVLRVVQPNATQRLKWNPDYAALFYRRLLDATAAPADPALGPPDAVIWPETAVTFLPAERPEERARIAAAAGGAPVILGALNRQQRGERTDWTNSLMTITPDAAIGGRYDKAHLVPFGEYVPLQPILRHVGIRQLADRGGFLPGPGARNVEVAPLPPFRPLICYEAIFPHEILPEGARPGWLLQVTNDGWFGNFGGPQQHLAQARFRAIEQGLPFVRAANTGISAVIDPHGRVLVSLALGDEGAFDHRLPAPLAPTVYAVTGDATALAAVLFLIFAARLRRRRGA</sequence>
<dbReference type="InterPro" id="IPR045378">
    <property type="entry name" value="LNT_N"/>
</dbReference>
<dbReference type="InterPro" id="IPR036526">
    <property type="entry name" value="C-N_Hydrolase_sf"/>
</dbReference>
<accession>A0A8J7MAW0</accession>
<dbReference type="InterPro" id="IPR003010">
    <property type="entry name" value="C-N_Hydrolase"/>
</dbReference>
<feature type="transmembrane region" description="Helical" evidence="9">
    <location>
        <begin position="103"/>
        <end position="129"/>
    </location>
</feature>
<dbReference type="Pfam" id="PF20154">
    <property type="entry name" value="LNT_N"/>
    <property type="match status" value="1"/>
</dbReference>
<comment type="similarity">
    <text evidence="2 9">Belongs to the CN hydrolase family. Apolipoprotein N-acyltransferase subfamily.</text>
</comment>
<evidence type="ECO:0000256" key="3">
    <source>
        <dbReference type="ARBA" id="ARBA00022475"/>
    </source>
</evidence>
<dbReference type="EMBL" id="JAEHHL010000012">
    <property type="protein sequence ID" value="MBK0400908.1"/>
    <property type="molecule type" value="Genomic_DNA"/>
</dbReference>
<comment type="subcellular location">
    <subcellularLocation>
        <location evidence="1 9">Cell membrane</location>
        <topology evidence="1 9">Multi-pass membrane protein</topology>
    </subcellularLocation>
</comment>
<reference evidence="11" key="1">
    <citation type="submission" date="2020-12" db="EMBL/GenBank/DDBJ databases">
        <title>Bacterial taxonomy.</title>
        <authorList>
            <person name="Pan X."/>
        </authorList>
    </citation>
    <scope>NUCLEOTIDE SEQUENCE</scope>
    <source>
        <strain evidence="11">M0105</strain>
    </source>
</reference>
<protein>
    <recommendedName>
        <fullName evidence="9">Apolipoprotein N-acyltransferase</fullName>
        <shortName evidence="9">ALP N-acyltransferase</shortName>
        <ecNumber evidence="9">2.3.1.269</ecNumber>
    </recommendedName>
</protein>
<evidence type="ECO:0000256" key="6">
    <source>
        <dbReference type="ARBA" id="ARBA00022989"/>
    </source>
</evidence>
<feature type="transmembrane region" description="Helical" evidence="9">
    <location>
        <begin position="141"/>
        <end position="171"/>
    </location>
</feature>
<evidence type="ECO:0000256" key="4">
    <source>
        <dbReference type="ARBA" id="ARBA00022679"/>
    </source>
</evidence>
<dbReference type="UniPathway" id="UPA00666"/>
<evidence type="ECO:0000256" key="9">
    <source>
        <dbReference type="HAMAP-Rule" id="MF_01148"/>
    </source>
</evidence>
<dbReference type="PANTHER" id="PTHR38686">
    <property type="entry name" value="APOLIPOPROTEIN N-ACYLTRANSFERASE"/>
    <property type="match status" value="1"/>
</dbReference>
<dbReference type="GO" id="GO:0042158">
    <property type="term" value="P:lipoprotein biosynthetic process"/>
    <property type="evidence" value="ECO:0007669"/>
    <property type="project" value="UniProtKB-UniRule"/>
</dbReference>
<feature type="transmembrane region" description="Helical" evidence="9">
    <location>
        <begin position="213"/>
        <end position="231"/>
    </location>
</feature>
<dbReference type="Pfam" id="PF00795">
    <property type="entry name" value="CN_hydrolase"/>
    <property type="match status" value="1"/>
</dbReference>
<gene>
    <name evidence="9 11" type="primary">lnt</name>
    <name evidence="11" type="ORF">H0I76_17040</name>
</gene>
<evidence type="ECO:0000256" key="8">
    <source>
        <dbReference type="ARBA" id="ARBA00023315"/>
    </source>
</evidence>
<keyword evidence="12" id="KW-1185">Reference proteome</keyword>
<dbReference type="GO" id="GO:0005886">
    <property type="term" value="C:plasma membrane"/>
    <property type="evidence" value="ECO:0007669"/>
    <property type="project" value="UniProtKB-SubCell"/>
</dbReference>